<keyword evidence="10" id="KW-1185">Reference proteome</keyword>
<dbReference type="SMART" id="SM00242">
    <property type="entry name" value="MYSc"/>
    <property type="match status" value="1"/>
</dbReference>
<proteinExistence type="inferred from homology"/>
<dbReference type="Gene3D" id="1.20.58.530">
    <property type="match status" value="1"/>
</dbReference>
<dbReference type="Gene3D" id="1.20.5.4820">
    <property type="match status" value="1"/>
</dbReference>
<dbReference type="CDD" id="cd00124">
    <property type="entry name" value="MYSc"/>
    <property type="match status" value="1"/>
</dbReference>
<evidence type="ECO:0000313" key="10">
    <source>
        <dbReference type="Proteomes" id="UP001363151"/>
    </source>
</evidence>
<dbReference type="PROSITE" id="PS51456">
    <property type="entry name" value="MYOSIN_MOTOR"/>
    <property type="match status" value="1"/>
</dbReference>
<dbReference type="Proteomes" id="UP001363151">
    <property type="component" value="Unassembled WGS sequence"/>
</dbReference>
<dbReference type="EMBL" id="JBBJCI010000097">
    <property type="protein sequence ID" value="KAK7248448.1"/>
    <property type="molecule type" value="Genomic_DNA"/>
</dbReference>
<dbReference type="Pfam" id="PF00063">
    <property type="entry name" value="Myosin_head"/>
    <property type="match status" value="1"/>
</dbReference>
<name>A0ABR1G5K1_AURAN</name>
<comment type="similarity">
    <text evidence="6">Belongs to the TRAFAC class myosin-kinesin ATPase superfamily. Myosin family.</text>
</comment>
<protein>
    <submittedName>
        <fullName evidence="9">Myosin</fullName>
    </submittedName>
</protein>
<evidence type="ECO:0000256" key="5">
    <source>
        <dbReference type="ARBA" id="ARBA00023203"/>
    </source>
</evidence>
<comment type="caution">
    <text evidence="9">The sequence shown here is derived from an EMBL/GenBank/DDBJ whole genome shotgun (WGS) entry which is preliminary data.</text>
</comment>
<evidence type="ECO:0000256" key="4">
    <source>
        <dbReference type="ARBA" id="ARBA00023175"/>
    </source>
</evidence>
<accession>A0ABR1G5K1</accession>
<organism evidence="9 10">
    <name type="scientific">Aureococcus anophagefferens</name>
    <name type="common">Harmful bloom alga</name>
    <dbReference type="NCBI Taxonomy" id="44056"/>
    <lineage>
        <taxon>Eukaryota</taxon>
        <taxon>Sar</taxon>
        <taxon>Stramenopiles</taxon>
        <taxon>Ochrophyta</taxon>
        <taxon>Pelagophyceae</taxon>
        <taxon>Pelagomonadales</taxon>
        <taxon>Pelagomonadaceae</taxon>
        <taxon>Aureococcus</taxon>
    </lineage>
</organism>
<evidence type="ECO:0000256" key="7">
    <source>
        <dbReference type="SAM" id="MobiDB-lite"/>
    </source>
</evidence>
<evidence type="ECO:0000313" key="9">
    <source>
        <dbReference type="EMBL" id="KAK7248448.1"/>
    </source>
</evidence>
<dbReference type="InterPro" id="IPR001609">
    <property type="entry name" value="Myosin_head_motor_dom-like"/>
</dbReference>
<evidence type="ECO:0000256" key="3">
    <source>
        <dbReference type="ARBA" id="ARBA00023123"/>
    </source>
</evidence>
<evidence type="ECO:0000256" key="6">
    <source>
        <dbReference type="PROSITE-ProRule" id="PRU00782"/>
    </source>
</evidence>
<keyword evidence="3 6" id="KW-0518">Myosin</keyword>
<keyword evidence="2 6" id="KW-0067">ATP-binding</keyword>
<feature type="compositionally biased region" description="Pro residues" evidence="7">
    <location>
        <begin position="951"/>
        <end position="964"/>
    </location>
</feature>
<dbReference type="SUPFAM" id="SSF52540">
    <property type="entry name" value="P-loop containing nucleoside triphosphate hydrolases"/>
    <property type="match status" value="1"/>
</dbReference>
<feature type="domain" description="Myosin motor" evidence="8">
    <location>
        <begin position="1"/>
        <end position="698"/>
    </location>
</feature>
<feature type="region of interest" description="Disordered" evidence="7">
    <location>
        <begin position="948"/>
        <end position="984"/>
    </location>
</feature>
<dbReference type="CDD" id="cd09487">
    <property type="entry name" value="SAM_superfamily"/>
    <property type="match status" value="1"/>
</dbReference>
<dbReference type="PRINTS" id="PR00193">
    <property type="entry name" value="MYOSINHEAVY"/>
</dbReference>
<dbReference type="Gene3D" id="1.10.10.820">
    <property type="match status" value="1"/>
</dbReference>
<dbReference type="InterPro" id="IPR036961">
    <property type="entry name" value="Kinesin_motor_dom_sf"/>
</dbReference>
<keyword evidence="5 6" id="KW-0009">Actin-binding</keyword>
<evidence type="ECO:0000259" key="8">
    <source>
        <dbReference type="PROSITE" id="PS51456"/>
    </source>
</evidence>
<dbReference type="InterPro" id="IPR027417">
    <property type="entry name" value="P-loop_NTPase"/>
</dbReference>
<dbReference type="Gene3D" id="1.20.120.720">
    <property type="entry name" value="Myosin VI head, motor domain, U50 subdomain"/>
    <property type="match status" value="1"/>
</dbReference>
<reference evidence="9 10" key="1">
    <citation type="submission" date="2024-03" db="EMBL/GenBank/DDBJ databases">
        <title>Aureococcus anophagefferens CCMP1851 and Kratosvirus quantuckense: Draft genome of a second virus-susceptible host strain in the model system.</title>
        <authorList>
            <person name="Chase E."/>
            <person name="Truchon A.R."/>
            <person name="Schepens W."/>
            <person name="Wilhelm S.W."/>
        </authorList>
    </citation>
    <scope>NUCLEOTIDE SEQUENCE [LARGE SCALE GENOMIC DNA]</scope>
    <source>
        <strain evidence="9 10">CCMP1851</strain>
    </source>
</reference>
<evidence type="ECO:0000256" key="2">
    <source>
        <dbReference type="ARBA" id="ARBA00022840"/>
    </source>
</evidence>
<dbReference type="PANTHER" id="PTHR13140:SF706">
    <property type="entry name" value="DILUTE CLASS UNCONVENTIONAL MYOSIN, ISOFORM C"/>
    <property type="match status" value="1"/>
</dbReference>
<feature type="binding site" evidence="6">
    <location>
        <begin position="89"/>
        <end position="96"/>
    </location>
    <ligand>
        <name>ATP</name>
        <dbReference type="ChEBI" id="CHEBI:30616"/>
    </ligand>
</feature>
<feature type="region of interest" description="Actin-binding" evidence="6">
    <location>
        <begin position="574"/>
        <end position="596"/>
    </location>
</feature>
<dbReference type="PANTHER" id="PTHR13140">
    <property type="entry name" value="MYOSIN"/>
    <property type="match status" value="1"/>
</dbReference>
<gene>
    <name evidence="9" type="ORF">SO694_00169050</name>
</gene>
<dbReference type="Gene3D" id="3.40.850.10">
    <property type="entry name" value="Kinesin motor domain"/>
    <property type="match status" value="1"/>
</dbReference>
<keyword evidence="1 6" id="KW-0547">Nucleotide-binding</keyword>
<evidence type="ECO:0000256" key="1">
    <source>
        <dbReference type="ARBA" id="ARBA00022741"/>
    </source>
</evidence>
<sequence>MDNLSTLHEAAILDNIQHRFRMDLIYTNTGPILIAMNPFKWLPIYGDDVIGRYHGRPYGALPPHCYQEAEDAFTSLQRTRKNQAIVICGESGAGKTETTKLMLHYLSVASKRTSACRESGAEQSAGGPTIAERMVASNPLLEAFGNAKTLRNDNSSRFGKFTRFDFAMNSAVINGGHIENLLLEKVRVVEQAPGERNYHVFYQLCRGAAKGLLEGAAGMGLAGAALEPASHGYSSGCADVAHLDDAEEFQATVAALDALGVRADERERIFRVAAAVAWLGDVTFVEAADDGSAVAPGDKALAQAAALLGVDAAKLAAALVVRVREIHGGETVTSLNDVAAATGLRNALAKATFSRLFDWLVSRANAAFDVSGGKETQFIGVLDIFGFEDMHSNGFEQVFINTTNEMLQKVFNDIIFKSEEDEYTREQIDWDKTVFPDNTPCIELLSKRPNGILRLLDGECLRGNAASDGAKFAAKVNKAHGGSPFFEVCGPASVWRRNDGTRTSEEDFLVHHFAGPIVYTVSNFVDKNRDALFGHVYDVLAGSSAPVVAACFPPRPAAEAAAKMTVANKYLGQLNALVNVLRESSSRFVRCIKTNEDKLPAKLDKPSVLRQLVCSGVMAALEVRRAGFPTRVLYREFVRDFRAFTPRGAALVDPKALAAAMMKHPHVAEAVPASAYRLGVSKLFMQSEVLYKLQSIKNAMLYPFVRRLQRWWIKLQGSILQRKLKRCQHVVASAKTEASIKGVAAVDAARTLRRAGTMASMANLIAQPAEASAEQRRRRLDDALKVVRDGEVAAAAYLEKKRRMDEARAEFQASLDLASGAGAIQVGVFIIAGIRTVSDAVVGARDAIFAAQKALQAVDPEPCKAAVADAAAPVLQASTQRAVDAVNACGELLEREIARKKAEEKARFNKLLGRFQKMDEQNSGGALPNFARQGSKNAKPLFKKALAFAATPPPPAPPATPAAPPFSAGGEPPETPYRRGRAAGASGGHTLETWIAAKNLGKYEAQLLDLAGDLHDLVEMTDDDAAELIAECKMPKLAARRFKKALIELGASVAP</sequence>
<keyword evidence="4 6" id="KW-0505">Motor protein</keyword>